<feature type="binding site" evidence="4">
    <location>
        <begin position="75"/>
        <end position="77"/>
    </location>
    <ligand>
        <name>substrate</name>
    </ligand>
</feature>
<keyword evidence="2 4" id="KW-0501">Molybdenum cofactor biosynthesis</keyword>
<sequence length="161" mass="17744">MNPEFSHILEDRAKMVDISHKEDSVRIARAVGSIRLKSSTIRKIREGTVEKGNVLLTARIAAILAVKNTYHLIPMCHPIPVDDVDVEFEIGDERISTSVTVKSVGKTGVEMEALVGVSIALLTIWDMVKSSEKDEEGGYPCTSIDGIQIEFKVKENAEHKA</sequence>
<name>A0A1F2P5J4_9EURY</name>
<accession>A0A1F2P5J4</accession>
<evidence type="ECO:0000256" key="2">
    <source>
        <dbReference type="ARBA" id="ARBA00023150"/>
    </source>
</evidence>
<dbReference type="Gene3D" id="3.30.70.640">
    <property type="entry name" value="Molybdopterin cofactor biosynthesis C (MoaC) domain"/>
    <property type="match status" value="1"/>
</dbReference>
<reference evidence="6" key="2">
    <citation type="journal article" date="2020" name="mSystems">
        <title>Genome- and Community-Level Interaction Insights into Carbon Utilization and Element Cycling Functions of Hydrothermarchaeota in Hydrothermal Sediment.</title>
        <authorList>
            <person name="Zhou Z."/>
            <person name="Liu Y."/>
            <person name="Xu W."/>
            <person name="Pan J."/>
            <person name="Luo Z.H."/>
            <person name="Li M."/>
        </authorList>
    </citation>
    <scope>NUCLEOTIDE SEQUENCE [LARGE SCALE GENOMIC DNA]</scope>
    <source>
        <strain evidence="6">HyVt-386</strain>
    </source>
</reference>
<evidence type="ECO:0000256" key="3">
    <source>
        <dbReference type="ARBA" id="ARBA00023239"/>
    </source>
</evidence>
<dbReference type="Proteomes" id="UP000185779">
    <property type="component" value="Unassembled WGS sequence"/>
</dbReference>
<comment type="catalytic activity">
    <reaction evidence="4">
        <text>(8S)-3',8-cyclo-7,8-dihydroguanosine 5'-triphosphate = cyclic pyranopterin phosphate + diphosphate</text>
        <dbReference type="Rhea" id="RHEA:49580"/>
        <dbReference type="ChEBI" id="CHEBI:33019"/>
        <dbReference type="ChEBI" id="CHEBI:59648"/>
        <dbReference type="ChEBI" id="CHEBI:131766"/>
        <dbReference type="EC" id="4.6.1.17"/>
    </reaction>
</comment>
<evidence type="ECO:0000256" key="1">
    <source>
        <dbReference type="ARBA" id="ARBA00005046"/>
    </source>
</evidence>
<dbReference type="SUPFAM" id="SSF55040">
    <property type="entry name" value="Molybdenum cofactor biosynthesis protein C, MoaC"/>
    <property type="match status" value="1"/>
</dbReference>
<feature type="active site" evidence="4">
    <location>
        <position position="126"/>
    </location>
</feature>
<dbReference type="EMBL" id="DRIE01000065">
    <property type="protein sequence ID" value="HEC57004.1"/>
    <property type="molecule type" value="Genomic_DNA"/>
</dbReference>
<dbReference type="EMBL" id="LYOR01000002">
    <property type="protein sequence ID" value="OFV66453.1"/>
    <property type="molecule type" value="Genomic_DNA"/>
</dbReference>
<dbReference type="PATRIC" id="fig|1839936.3.peg.424"/>
<evidence type="ECO:0000313" key="8">
    <source>
        <dbReference type="Proteomes" id="UP000185779"/>
    </source>
</evidence>
<feature type="binding site" evidence="4">
    <location>
        <begin position="111"/>
        <end position="112"/>
    </location>
    <ligand>
        <name>substrate</name>
    </ligand>
</feature>
<dbReference type="HAMAP" id="MF_01224_A">
    <property type="entry name" value="MoaC_A"/>
    <property type="match status" value="1"/>
</dbReference>
<proteinExistence type="inferred from homology"/>
<comment type="pathway">
    <text evidence="1 4">Cofactor biosynthesis; molybdopterin biosynthesis.</text>
</comment>
<dbReference type="GO" id="GO:0006777">
    <property type="term" value="P:Mo-molybdopterin cofactor biosynthetic process"/>
    <property type="evidence" value="ECO:0007669"/>
    <property type="project" value="UniProtKB-UniRule"/>
</dbReference>
<dbReference type="Pfam" id="PF01967">
    <property type="entry name" value="MoaC"/>
    <property type="match status" value="1"/>
</dbReference>
<evidence type="ECO:0000256" key="4">
    <source>
        <dbReference type="HAMAP-Rule" id="MF_01224"/>
    </source>
</evidence>
<dbReference type="STRING" id="1839936.SBU_000420"/>
<evidence type="ECO:0000313" key="7">
    <source>
        <dbReference type="EMBL" id="OFV66453.1"/>
    </source>
</evidence>
<protein>
    <recommendedName>
        <fullName evidence="4">Probable cyclic pyranopterin monophosphate synthase</fullName>
        <ecNumber evidence="4">4.6.1.17</ecNumber>
    </recommendedName>
    <alternativeName>
        <fullName evidence="4">Molybdenum cofactor biosynthesis protein C</fullName>
    </alternativeName>
</protein>
<dbReference type="InterPro" id="IPR036522">
    <property type="entry name" value="MoaC_sf"/>
</dbReference>
<comment type="caution">
    <text evidence="7">The sequence shown here is derived from an EMBL/GenBank/DDBJ whole genome shotgun (WGS) entry which is preliminary data.</text>
</comment>
<dbReference type="AlphaFoldDB" id="A0A1F2P5J4"/>
<evidence type="ECO:0000313" key="6">
    <source>
        <dbReference type="EMBL" id="HEC57004.1"/>
    </source>
</evidence>
<gene>
    <name evidence="4 6" type="primary">moaC</name>
    <name evidence="6" type="ORF">ENI32_03865</name>
    <name evidence="7" type="ORF">SBU_000420</name>
</gene>
<dbReference type="InterPro" id="IPR023045">
    <property type="entry name" value="MoaC"/>
</dbReference>
<dbReference type="InterPro" id="IPR023047">
    <property type="entry name" value="Mo_CF_biosynth-C_arc"/>
</dbReference>
<dbReference type="GO" id="GO:0061799">
    <property type="term" value="F:cyclic pyranopterin monophosphate synthase activity"/>
    <property type="evidence" value="ECO:0007669"/>
    <property type="project" value="UniProtKB-UniRule"/>
</dbReference>
<comment type="subunit">
    <text evidence="4">Homohexamer; trimer of dimers.</text>
</comment>
<evidence type="ECO:0000259" key="5">
    <source>
        <dbReference type="Pfam" id="PF01967"/>
    </source>
</evidence>
<comment type="similarity">
    <text evidence="4">Belongs to the MoaC family.</text>
</comment>
<dbReference type="UniPathway" id="UPA00344"/>
<dbReference type="NCBIfam" id="NF008999">
    <property type="entry name" value="PRK12343.1"/>
    <property type="match status" value="1"/>
</dbReference>
<feature type="domain" description="Molybdopterin cofactor biosynthesis C (MoaC)" evidence="5">
    <location>
        <begin position="15"/>
        <end position="152"/>
    </location>
</feature>
<dbReference type="Proteomes" id="UP000885936">
    <property type="component" value="Unassembled WGS sequence"/>
</dbReference>
<dbReference type="InterPro" id="IPR002820">
    <property type="entry name" value="Mopterin_CF_biosynth-C_dom"/>
</dbReference>
<dbReference type="NCBIfam" id="TIGR00581">
    <property type="entry name" value="moaC"/>
    <property type="match status" value="1"/>
</dbReference>
<dbReference type="CDD" id="cd01419">
    <property type="entry name" value="MoaC_A"/>
    <property type="match status" value="1"/>
</dbReference>
<dbReference type="EC" id="4.6.1.17" evidence="4"/>
<keyword evidence="3 4" id="KW-0456">Lyase</keyword>
<reference evidence="7 8" key="1">
    <citation type="submission" date="2016-05" db="EMBL/GenBank/DDBJ databases">
        <title>Microbial consortia oxidize butane by reversing methanogenesis.</title>
        <authorList>
            <person name="Laso-Perez R."/>
            <person name="Richter M."/>
            <person name="Wegener G."/>
            <person name="Musat F."/>
        </authorList>
    </citation>
    <scope>NUCLEOTIDE SEQUENCE [LARGE SCALE GENOMIC DNA]</scope>
    <source>
        <strain evidence="7">BOX1</strain>
    </source>
</reference>
<comment type="function">
    <text evidence="4">Catalyzes the conversion of (8S)-3',8-cyclo-7,8-dihydroguanosine 5'-triphosphate to cyclic pyranopterin monophosphate (cPMP).</text>
</comment>
<keyword evidence="8" id="KW-1185">Reference proteome</keyword>
<organism evidence="7 8">
    <name type="scientific">Candidatus Syntropharchaeum butanivorans</name>
    <dbReference type="NCBI Taxonomy" id="1839936"/>
    <lineage>
        <taxon>Archaea</taxon>
        <taxon>Methanobacteriati</taxon>
        <taxon>Methanobacteriota</taxon>
        <taxon>Stenosarchaea group</taxon>
        <taxon>Methanomicrobia</taxon>
        <taxon>Methanosarcinales</taxon>
        <taxon>ANME-2 cluster</taxon>
        <taxon>Candidatus Syntropharchaeum</taxon>
    </lineage>
</organism>